<sequence length="367" mass="42850">MEELFAETPKNDNDSRSNITDVTSDESEEDTDSEAEVDFGNVIPRKNGKKDFYDQLMNINWRELLENNSNGNMCLNHYKLFGDLTPNLYMRLLLIVTGELVKCVWQGNKKFYHVNYDLLDSLADKLVSIFGNIPKSTFFIHPRISLEPYPRGKLYDAYRRDTNELRLLGIKTKNTKRDDARPPKKRRKVDDSTDAEIFEAANSFEWLKEHPDSTDWHAIKYHWSNSYNNRMENWENLENSDCVFTEFPMLQQPNHGLRLLVMDYEILAETDVDAKQKWPQFSKKLLTLMKDKLKAPVFVQMLQCITDDSLIDKAAILFRLLPALIPMTWSIAHDLKTATNKKDWKPSIDEGMDGFVVHVQVRDNLEE</sequence>
<keyword evidence="3" id="KW-1185">Reference proteome</keyword>
<dbReference type="EMBL" id="JBJJXI010000111">
    <property type="protein sequence ID" value="KAL3391286.1"/>
    <property type="molecule type" value="Genomic_DNA"/>
</dbReference>
<reference evidence="2 3" key="1">
    <citation type="journal article" date="2024" name="bioRxiv">
        <title>A reference genome for Trichogramma kaykai: A tiny desert-dwelling parasitoid wasp with competing sex-ratio distorters.</title>
        <authorList>
            <person name="Culotta J."/>
            <person name="Lindsey A.R."/>
        </authorList>
    </citation>
    <scope>NUCLEOTIDE SEQUENCE [LARGE SCALE GENOMIC DNA]</scope>
    <source>
        <strain evidence="2 3">KSX58</strain>
    </source>
</reference>
<dbReference type="AlphaFoldDB" id="A0ABD2WFG3"/>
<proteinExistence type="predicted"/>
<evidence type="ECO:0000313" key="3">
    <source>
        <dbReference type="Proteomes" id="UP001627154"/>
    </source>
</evidence>
<gene>
    <name evidence="2" type="ORF">TKK_014019</name>
</gene>
<organism evidence="2 3">
    <name type="scientific">Trichogramma kaykai</name>
    <dbReference type="NCBI Taxonomy" id="54128"/>
    <lineage>
        <taxon>Eukaryota</taxon>
        <taxon>Metazoa</taxon>
        <taxon>Ecdysozoa</taxon>
        <taxon>Arthropoda</taxon>
        <taxon>Hexapoda</taxon>
        <taxon>Insecta</taxon>
        <taxon>Pterygota</taxon>
        <taxon>Neoptera</taxon>
        <taxon>Endopterygota</taxon>
        <taxon>Hymenoptera</taxon>
        <taxon>Apocrita</taxon>
        <taxon>Proctotrupomorpha</taxon>
        <taxon>Chalcidoidea</taxon>
        <taxon>Trichogrammatidae</taxon>
        <taxon>Trichogramma</taxon>
    </lineage>
</organism>
<dbReference type="Proteomes" id="UP001627154">
    <property type="component" value="Unassembled WGS sequence"/>
</dbReference>
<accession>A0ABD2WFG3</accession>
<protein>
    <submittedName>
        <fullName evidence="2">Uncharacterized protein</fullName>
    </submittedName>
</protein>
<name>A0ABD2WFG3_9HYME</name>
<evidence type="ECO:0000256" key="1">
    <source>
        <dbReference type="SAM" id="MobiDB-lite"/>
    </source>
</evidence>
<feature type="compositionally biased region" description="Acidic residues" evidence="1">
    <location>
        <begin position="23"/>
        <end position="35"/>
    </location>
</feature>
<evidence type="ECO:0000313" key="2">
    <source>
        <dbReference type="EMBL" id="KAL3391286.1"/>
    </source>
</evidence>
<comment type="caution">
    <text evidence="2">The sequence shown here is derived from an EMBL/GenBank/DDBJ whole genome shotgun (WGS) entry which is preliminary data.</text>
</comment>
<feature type="region of interest" description="Disordered" evidence="1">
    <location>
        <begin position="1"/>
        <end position="35"/>
    </location>
</feature>